<reference evidence="2 3" key="1">
    <citation type="journal article" date="2007" name="Archaea">
        <title>The genome of Hyperthermus butylicus: a sulfur-reducing, peptide fermenting, neutrophilic Crenarchaeote growing up to 108 degrees C.</title>
        <authorList>
            <person name="Brugger K."/>
            <person name="Chen L."/>
            <person name="Stark M."/>
            <person name="Zibat A."/>
            <person name="Redder P."/>
            <person name="Ruepp A."/>
            <person name="Awayez M."/>
            <person name="She Q."/>
            <person name="Garrett R.A."/>
            <person name="Klenk H.P."/>
        </authorList>
    </citation>
    <scope>NUCLEOTIDE SEQUENCE [LARGE SCALE GENOMIC DNA]</scope>
    <source>
        <strain evidence="3">DSM 5456 / JCM 9403 / PLM1-5</strain>
    </source>
</reference>
<gene>
    <name evidence="2" type="ordered locus">Hbut_1108</name>
</gene>
<name>A2BLU0_HYPBU</name>
<dbReference type="EnsemblBacteria" id="ABM80951">
    <property type="protein sequence ID" value="ABM80951"/>
    <property type="gene ID" value="Hbut_1108"/>
</dbReference>
<dbReference type="PANTHER" id="PTHR43546:SF4">
    <property type="entry name" value="UPF0282 PROTEIN MJ1629"/>
    <property type="match status" value="1"/>
</dbReference>
<comment type="similarity">
    <text evidence="1">Belongs to the UPF0282 family.</text>
</comment>
<dbReference type="KEGG" id="hbu:Hbut_1108"/>
<proteinExistence type="inferred from homology"/>
<evidence type="ECO:0000313" key="2">
    <source>
        <dbReference type="EMBL" id="ABM80951.1"/>
    </source>
</evidence>
<dbReference type="GeneID" id="4781771"/>
<sequence>MELRVKIIASDSTGVRSMATFVDAGGVKIAIDPGVSYAPRRYGLPPHPIELERVEKVRERIIDELQDTDIIIITHYHYDHYLYKPEDAEVYRDKWLIIKDPKASINVSQRIRAHRLLSRYDVSQLAKRIDILDAKSYKIDGDLVIAGSEPVPHGAEGSKLGYVVMVSVECCGERFLHASDVQGPISVRALETILSLKPDVVFISGPPTYFEGVKVPEEDVHRGLENLRQLALKLPGSIIVADHHFARDIEYLHRLRQLAEGAAARVISAAEFMGVPYEPLEALRRELWSREKEREAANSDRAS</sequence>
<dbReference type="eggNOG" id="arCOG00969">
    <property type="taxonomic scope" value="Archaea"/>
</dbReference>
<dbReference type="EMBL" id="CP000493">
    <property type="protein sequence ID" value="ABM80951.1"/>
    <property type="molecule type" value="Genomic_DNA"/>
</dbReference>
<protein>
    <recommendedName>
        <fullName evidence="1">UPF0282 protein Hbut_1108</fullName>
    </recommendedName>
</protein>
<dbReference type="STRING" id="415426.Hbut_1108"/>
<dbReference type="CDD" id="cd06262">
    <property type="entry name" value="metallo-hydrolase-like_MBL-fold"/>
    <property type="match status" value="1"/>
</dbReference>
<dbReference type="InterPro" id="IPR050114">
    <property type="entry name" value="UPF0173_UPF0282_UlaG_hydrolase"/>
</dbReference>
<dbReference type="HAMAP" id="MF_01406">
    <property type="entry name" value="UPF0282"/>
    <property type="match status" value="1"/>
</dbReference>
<dbReference type="Gene3D" id="3.60.15.10">
    <property type="entry name" value="Ribonuclease Z/Hydroxyacylglutathione hydrolase-like"/>
    <property type="match status" value="1"/>
</dbReference>
<dbReference type="SUPFAM" id="SSF56281">
    <property type="entry name" value="Metallo-hydrolase/oxidoreductase"/>
    <property type="match status" value="1"/>
</dbReference>
<organism evidence="2 3">
    <name type="scientific">Hyperthermus butylicus (strain DSM 5456 / JCM 9403 / PLM1-5)</name>
    <dbReference type="NCBI Taxonomy" id="415426"/>
    <lineage>
        <taxon>Archaea</taxon>
        <taxon>Thermoproteota</taxon>
        <taxon>Thermoprotei</taxon>
        <taxon>Desulfurococcales</taxon>
        <taxon>Pyrodictiaceae</taxon>
        <taxon>Hyperthermus</taxon>
    </lineage>
</organism>
<dbReference type="Proteomes" id="UP000002593">
    <property type="component" value="Chromosome"/>
</dbReference>
<evidence type="ECO:0000313" key="3">
    <source>
        <dbReference type="Proteomes" id="UP000002593"/>
    </source>
</evidence>
<dbReference type="PIRSF" id="PIRSF004944">
    <property type="entry name" value="UCP004944_hydrls"/>
    <property type="match status" value="1"/>
</dbReference>
<evidence type="ECO:0000256" key="1">
    <source>
        <dbReference type="HAMAP-Rule" id="MF_01406"/>
    </source>
</evidence>
<dbReference type="InterPro" id="IPR036866">
    <property type="entry name" value="RibonucZ/Hydroxyglut_hydro"/>
</dbReference>
<keyword evidence="3" id="KW-1185">Reference proteome</keyword>
<accession>A2BLU0</accession>
<dbReference type="InterPro" id="IPR014426">
    <property type="entry name" value="UPF0282_hydrls"/>
</dbReference>
<dbReference type="RefSeq" id="WP_011822269.1">
    <property type="nucleotide sequence ID" value="NC_008818.1"/>
</dbReference>
<dbReference type="PANTHER" id="PTHR43546">
    <property type="entry name" value="UPF0173 METAL-DEPENDENT HYDROLASE MJ1163-RELATED"/>
    <property type="match status" value="1"/>
</dbReference>
<dbReference type="AlphaFoldDB" id="A2BLU0"/>
<dbReference type="HOGENOM" id="CLU_079268_0_0_2"/>